<evidence type="ECO:0000313" key="1">
    <source>
        <dbReference type="EMBL" id="MEQ2179999.1"/>
    </source>
</evidence>
<sequence>MAQLGQSSIIGENVGQERLKLNLSPIQLKRRDRNWLWILPSNTEDAAGIYNKYCLQSTCDNNLQDSPYDWAHALMKLSLKVLGHNLFGIKPHDTPEEHNAHGKTSWRTHHTWGLLG</sequence>
<organism evidence="1 2">
    <name type="scientific">Goodea atripinnis</name>
    <dbReference type="NCBI Taxonomy" id="208336"/>
    <lineage>
        <taxon>Eukaryota</taxon>
        <taxon>Metazoa</taxon>
        <taxon>Chordata</taxon>
        <taxon>Craniata</taxon>
        <taxon>Vertebrata</taxon>
        <taxon>Euteleostomi</taxon>
        <taxon>Actinopterygii</taxon>
        <taxon>Neopterygii</taxon>
        <taxon>Teleostei</taxon>
        <taxon>Neoteleostei</taxon>
        <taxon>Acanthomorphata</taxon>
        <taxon>Ovalentaria</taxon>
        <taxon>Atherinomorphae</taxon>
        <taxon>Cyprinodontiformes</taxon>
        <taxon>Goodeidae</taxon>
        <taxon>Goodea</taxon>
    </lineage>
</organism>
<accession>A0ABV0P987</accession>
<protein>
    <submittedName>
        <fullName evidence="1">Uncharacterized protein</fullName>
    </submittedName>
</protein>
<gene>
    <name evidence="1" type="ORF">GOODEAATRI_031025</name>
</gene>
<evidence type="ECO:0000313" key="2">
    <source>
        <dbReference type="Proteomes" id="UP001476798"/>
    </source>
</evidence>
<keyword evidence="2" id="KW-1185">Reference proteome</keyword>
<dbReference type="Proteomes" id="UP001476798">
    <property type="component" value="Unassembled WGS sequence"/>
</dbReference>
<reference evidence="1 2" key="1">
    <citation type="submission" date="2021-06" db="EMBL/GenBank/DDBJ databases">
        <authorList>
            <person name="Palmer J.M."/>
        </authorList>
    </citation>
    <scope>NUCLEOTIDE SEQUENCE [LARGE SCALE GENOMIC DNA]</scope>
    <source>
        <strain evidence="1 2">GA_2019</strain>
        <tissue evidence="1">Muscle</tissue>
    </source>
</reference>
<dbReference type="EMBL" id="JAHRIO010065074">
    <property type="protein sequence ID" value="MEQ2179999.1"/>
    <property type="molecule type" value="Genomic_DNA"/>
</dbReference>
<comment type="caution">
    <text evidence="1">The sequence shown here is derived from an EMBL/GenBank/DDBJ whole genome shotgun (WGS) entry which is preliminary data.</text>
</comment>
<proteinExistence type="predicted"/>
<name>A0ABV0P987_9TELE</name>